<accession>A0A4W6FIF1</accession>
<organism evidence="1 2">
    <name type="scientific">Lates calcarifer</name>
    <name type="common">Barramundi</name>
    <name type="synonym">Holocentrus calcarifer</name>
    <dbReference type="NCBI Taxonomy" id="8187"/>
    <lineage>
        <taxon>Eukaryota</taxon>
        <taxon>Metazoa</taxon>
        <taxon>Chordata</taxon>
        <taxon>Craniata</taxon>
        <taxon>Vertebrata</taxon>
        <taxon>Euteleostomi</taxon>
        <taxon>Actinopterygii</taxon>
        <taxon>Neopterygii</taxon>
        <taxon>Teleostei</taxon>
        <taxon>Neoteleostei</taxon>
        <taxon>Acanthomorphata</taxon>
        <taxon>Carangaria</taxon>
        <taxon>Carangaria incertae sedis</taxon>
        <taxon>Centropomidae</taxon>
        <taxon>Lates</taxon>
    </lineage>
</organism>
<evidence type="ECO:0000313" key="1">
    <source>
        <dbReference type="Ensembl" id="ENSLCAP00010050796.1"/>
    </source>
</evidence>
<sequence length="88" mass="10214">LEAIRMVFSVSIFRLFVFLSSCDSLRLRRLLQLPSKGPLRLGWSCCERQSTALLPFNRGTYRCQTHHTPCNGCLAFFPLYMVKVWSEI</sequence>
<reference evidence="1" key="2">
    <citation type="submission" date="2025-08" db="UniProtKB">
        <authorList>
            <consortium name="Ensembl"/>
        </authorList>
    </citation>
    <scope>IDENTIFICATION</scope>
</reference>
<keyword evidence="2" id="KW-1185">Reference proteome</keyword>
<dbReference type="Ensembl" id="ENSLCAT00010052133.1">
    <property type="protein sequence ID" value="ENSLCAP00010050796.1"/>
    <property type="gene ID" value="ENSLCAG00010023684.1"/>
</dbReference>
<proteinExistence type="predicted"/>
<name>A0A4W6FIF1_LATCA</name>
<dbReference type="Proteomes" id="UP000314980">
    <property type="component" value="Unassembled WGS sequence"/>
</dbReference>
<dbReference type="InParanoid" id="A0A4W6FIF1"/>
<dbReference type="AlphaFoldDB" id="A0A4W6FIF1"/>
<evidence type="ECO:0000313" key="2">
    <source>
        <dbReference type="Proteomes" id="UP000314980"/>
    </source>
</evidence>
<reference evidence="1" key="3">
    <citation type="submission" date="2025-09" db="UniProtKB">
        <authorList>
            <consortium name="Ensembl"/>
        </authorList>
    </citation>
    <scope>IDENTIFICATION</scope>
</reference>
<protein>
    <submittedName>
        <fullName evidence="1">Uncharacterized protein</fullName>
    </submittedName>
</protein>
<reference evidence="2" key="1">
    <citation type="submission" date="2015-09" db="EMBL/GenBank/DDBJ databases">
        <authorList>
            <person name="Sai Rama Sridatta P."/>
        </authorList>
    </citation>
    <scope>NUCLEOTIDE SEQUENCE [LARGE SCALE GENOMIC DNA]</scope>
</reference>